<dbReference type="Proteomes" id="UP001196413">
    <property type="component" value="Unassembled WGS sequence"/>
</dbReference>
<gene>
    <name evidence="1" type="ORF">KIN20_029926</name>
</gene>
<proteinExistence type="predicted"/>
<organism evidence="1 2">
    <name type="scientific">Parelaphostrongylus tenuis</name>
    <name type="common">Meningeal worm</name>
    <dbReference type="NCBI Taxonomy" id="148309"/>
    <lineage>
        <taxon>Eukaryota</taxon>
        <taxon>Metazoa</taxon>
        <taxon>Ecdysozoa</taxon>
        <taxon>Nematoda</taxon>
        <taxon>Chromadorea</taxon>
        <taxon>Rhabditida</taxon>
        <taxon>Rhabditina</taxon>
        <taxon>Rhabditomorpha</taxon>
        <taxon>Strongyloidea</taxon>
        <taxon>Metastrongylidae</taxon>
        <taxon>Parelaphostrongylus</taxon>
    </lineage>
</organism>
<sequence length="70" mass="7792">MVLACVIMLETHHHHGRHLHEREVNGNCAIASTTTEGEPSNWQSVQELAHNTEKQRAAGSLEQPVQKSLL</sequence>
<protein>
    <submittedName>
        <fullName evidence="1">Uncharacterized protein</fullName>
    </submittedName>
</protein>
<evidence type="ECO:0000313" key="1">
    <source>
        <dbReference type="EMBL" id="KAJ1368678.1"/>
    </source>
</evidence>
<dbReference type="AlphaFoldDB" id="A0AAD5WGF8"/>
<keyword evidence="2" id="KW-1185">Reference proteome</keyword>
<comment type="caution">
    <text evidence="1">The sequence shown here is derived from an EMBL/GenBank/DDBJ whole genome shotgun (WGS) entry which is preliminary data.</text>
</comment>
<dbReference type="EMBL" id="JAHQIW010006271">
    <property type="protein sequence ID" value="KAJ1368678.1"/>
    <property type="molecule type" value="Genomic_DNA"/>
</dbReference>
<name>A0AAD5WGF8_PARTN</name>
<accession>A0AAD5WGF8</accession>
<reference evidence="1" key="1">
    <citation type="submission" date="2021-06" db="EMBL/GenBank/DDBJ databases">
        <title>Parelaphostrongylus tenuis whole genome reference sequence.</title>
        <authorList>
            <person name="Garwood T.J."/>
            <person name="Larsen P.A."/>
            <person name="Fountain-Jones N.M."/>
            <person name="Garbe J.R."/>
            <person name="Macchietto M.G."/>
            <person name="Kania S.A."/>
            <person name="Gerhold R.W."/>
            <person name="Richards J.E."/>
            <person name="Wolf T.M."/>
        </authorList>
    </citation>
    <scope>NUCLEOTIDE SEQUENCE</scope>
    <source>
        <strain evidence="1">MNPRO001-30</strain>
        <tissue evidence="1">Meninges</tissue>
    </source>
</reference>
<evidence type="ECO:0000313" key="2">
    <source>
        <dbReference type="Proteomes" id="UP001196413"/>
    </source>
</evidence>